<dbReference type="Gene3D" id="3.40.50.300">
    <property type="entry name" value="P-loop containing nucleotide triphosphate hydrolases"/>
    <property type="match status" value="1"/>
</dbReference>
<dbReference type="SMART" id="SM00382">
    <property type="entry name" value="AAA"/>
    <property type="match status" value="1"/>
</dbReference>
<reference evidence="4 5" key="1">
    <citation type="submission" date="2018-11" db="EMBL/GenBank/DDBJ databases">
        <authorList>
            <consortium name="Pathogen Informatics"/>
        </authorList>
    </citation>
    <scope>NUCLEOTIDE SEQUENCE [LARGE SCALE GENOMIC DNA]</scope>
</reference>
<organism evidence="4 5">
    <name type="scientific">Cylicostephanus goldi</name>
    <name type="common">Nematode worm</name>
    <dbReference type="NCBI Taxonomy" id="71465"/>
    <lineage>
        <taxon>Eukaryota</taxon>
        <taxon>Metazoa</taxon>
        <taxon>Ecdysozoa</taxon>
        <taxon>Nematoda</taxon>
        <taxon>Chromadorea</taxon>
        <taxon>Rhabditida</taxon>
        <taxon>Rhabditina</taxon>
        <taxon>Rhabditomorpha</taxon>
        <taxon>Strongyloidea</taxon>
        <taxon>Strongylidae</taxon>
        <taxon>Cylicostephanus</taxon>
    </lineage>
</organism>
<protein>
    <recommendedName>
        <fullName evidence="3">ABC transporter domain-containing protein</fullName>
    </recommendedName>
</protein>
<dbReference type="PROSITE" id="PS00211">
    <property type="entry name" value="ABC_TRANSPORTER_1"/>
    <property type="match status" value="1"/>
</dbReference>
<name>A0A3P6U887_CYLGO</name>
<dbReference type="GO" id="GO:0016020">
    <property type="term" value="C:membrane"/>
    <property type="evidence" value="ECO:0007669"/>
    <property type="project" value="TreeGrafter"/>
</dbReference>
<evidence type="ECO:0000313" key="5">
    <source>
        <dbReference type="Proteomes" id="UP000271889"/>
    </source>
</evidence>
<feature type="non-terminal residue" evidence="4">
    <location>
        <position position="1"/>
    </location>
</feature>
<gene>
    <name evidence="4" type="ORF">CGOC_LOCUS6900</name>
</gene>
<keyword evidence="2" id="KW-0067">ATP-binding</keyword>
<keyword evidence="1" id="KW-0547">Nucleotide-binding</keyword>
<evidence type="ECO:0000313" key="4">
    <source>
        <dbReference type="EMBL" id="VDK73101.1"/>
    </source>
</evidence>
<dbReference type="GO" id="GO:0016887">
    <property type="term" value="F:ATP hydrolysis activity"/>
    <property type="evidence" value="ECO:0007669"/>
    <property type="project" value="InterPro"/>
</dbReference>
<dbReference type="Proteomes" id="UP000271889">
    <property type="component" value="Unassembled WGS sequence"/>
</dbReference>
<keyword evidence="5" id="KW-1185">Reference proteome</keyword>
<dbReference type="PANTHER" id="PTHR24221:SF243">
    <property type="entry name" value="P-GLYCOPROTEIN RELATED"/>
    <property type="match status" value="1"/>
</dbReference>
<dbReference type="Pfam" id="PF00005">
    <property type="entry name" value="ABC_tran"/>
    <property type="match status" value="1"/>
</dbReference>
<dbReference type="EMBL" id="UYRV01023132">
    <property type="protein sequence ID" value="VDK73101.1"/>
    <property type="molecule type" value="Genomic_DNA"/>
</dbReference>
<dbReference type="PANTHER" id="PTHR24221">
    <property type="entry name" value="ATP-BINDING CASSETTE SUB-FAMILY B"/>
    <property type="match status" value="1"/>
</dbReference>
<dbReference type="GO" id="GO:0042626">
    <property type="term" value="F:ATPase-coupled transmembrane transporter activity"/>
    <property type="evidence" value="ECO:0007669"/>
    <property type="project" value="TreeGrafter"/>
</dbReference>
<evidence type="ECO:0000259" key="3">
    <source>
        <dbReference type="PROSITE" id="PS50893"/>
    </source>
</evidence>
<dbReference type="InterPro" id="IPR003439">
    <property type="entry name" value="ABC_transporter-like_ATP-bd"/>
</dbReference>
<proteinExistence type="predicted"/>
<dbReference type="InterPro" id="IPR017871">
    <property type="entry name" value="ABC_transporter-like_CS"/>
</dbReference>
<sequence length="193" mass="21048">VQGIYYITRNVLNGLTLTIKPGETVALVGHSGCGKSTSVGLITRLYEAEAGTVKIDGNDVRTVNLEWLRNTVGIVQQEPMLFNGTIEENLRVGSPGIQRNEMIQVCKLANAHDFIMKLPNGYSTMIGDGAVQLSGGQKQRIAIARTLARNPRILLLDEATSALDANSESIVQVRFFLSTCLYQKDLKTSPRVS</sequence>
<dbReference type="GO" id="GO:0005524">
    <property type="term" value="F:ATP binding"/>
    <property type="evidence" value="ECO:0007669"/>
    <property type="project" value="UniProtKB-KW"/>
</dbReference>
<dbReference type="InterPro" id="IPR027417">
    <property type="entry name" value="P-loop_NTPase"/>
</dbReference>
<evidence type="ECO:0000256" key="2">
    <source>
        <dbReference type="ARBA" id="ARBA00022840"/>
    </source>
</evidence>
<dbReference type="PROSITE" id="PS50893">
    <property type="entry name" value="ABC_TRANSPORTER_2"/>
    <property type="match status" value="1"/>
</dbReference>
<dbReference type="AlphaFoldDB" id="A0A3P6U887"/>
<accession>A0A3P6U887</accession>
<evidence type="ECO:0000256" key="1">
    <source>
        <dbReference type="ARBA" id="ARBA00022741"/>
    </source>
</evidence>
<feature type="domain" description="ABC transporter" evidence="3">
    <location>
        <begin position="1"/>
        <end position="193"/>
    </location>
</feature>
<dbReference type="OrthoDB" id="6500128at2759"/>
<dbReference type="InterPro" id="IPR003593">
    <property type="entry name" value="AAA+_ATPase"/>
</dbReference>
<dbReference type="InterPro" id="IPR039421">
    <property type="entry name" value="Type_1_exporter"/>
</dbReference>
<dbReference type="SUPFAM" id="SSF52540">
    <property type="entry name" value="P-loop containing nucleoside triphosphate hydrolases"/>
    <property type="match status" value="1"/>
</dbReference>